<feature type="compositionally biased region" description="Polar residues" evidence="1">
    <location>
        <begin position="170"/>
        <end position="182"/>
    </location>
</feature>
<dbReference type="Pfam" id="PF08719">
    <property type="entry name" value="NADAR"/>
    <property type="match status" value="1"/>
</dbReference>
<dbReference type="EMBL" id="JAKKPZ010000008">
    <property type="protein sequence ID" value="KAI1718226.1"/>
    <property type="molecule type" value="Genomic_DNA"/>
</dbReference>
<dbReference type="Proteomes" id="UP001201812">
    <property type="component" value="Unassembled WGS sequence"/>
</dbReference>
<sequence>MSLQVKIIKANNGLRLACFFRKKYTFSNHYECSINVNGQIFTTTEQYFMYIKAKTFGDEKAAQDILNTSNPQQAKRIGRKVKNFDAKVWNAKRIGVMKFINKTKFEQNAELRKQLLDTGDYVIVEASPFDKFWGSGIGMSDKRIKDPTKWGANMLGQVLMEIRKEFRAQMDQTTSSSEQNGVTDEPPDK</sequence>
<accession>A0AAD4N5X9</accession>
<dbReference type="SUPFAM" id="SSF143990">
    <property type="entry name" value="YbiA-like"/>
    <property type="match status" value="1"/>
</dbReference>
<evidence type="ECO:0000256" key="1">
    <source>
        <dbReference type="SAM" id="MobiDB-lite"/>
    </source>
</evidence>
<dbReference type="CDD" id="cd15457">
    <property type="entry name" value="NADAR"/>
    <property type="match status" value="1"/>
</dbReference>
<comment type="caution">
    <text evidence="3">The sequence shown here is derived from an EMBL/GenBank/DDBJ whole genome shotgun (WGS) entry which is preliminary data.</text>
</comment>
<organism evidence="3 4">
    <name type="scientific">Ditylenchus destructor</name>
    <dbReference type="NCBI Taxonomy" id="166010"/>
    <lineage>
        <taxon>Eukaryota</taxon>
        <taxon>Metazoa</taxon>
        <taxon>Ecdysozoa</taxon>
        <taxon>Nematoda</taxon>
        <taxon>Chromadorea</taxon>
        <taxon>Rhabditida</taxon>
        <taxon>Tylenchina</taxon>
        <taxon>Tylenchomorpha</taxon>
        <taxon>Sphaerularioidea</taxon>
        <taxon>Anguinidae</taxon>
        <taxon>Anguininae</taxon>
        <taxon>Ditylenchus</taxon>
    </lineage>
</organism>
<dbReference type="Gene3D" id="1.10.357.40">
    <property type="entry name" value="YbiA-like"/>
    <property type="match status" value="1"/>
</dbReference>
<dbReference type="AlphaFoldDB" id="A0AAD4N5X9"/>
<keyword evidence="4" id="KW-1185">Reference proteome</keyword>
<protein>
    <submittedName>
        <fullName evidence="3">N-glycosidase</fullName>
    </submittedName>
</protein>
<dbReference type="InterPro" id="IPR012816">
    <property type="entry name" value="NADAR"/>
</dbReference>
<reference evidence="3" key="1">
    <citation type="submission" date="2022-01" db="EMBL/GenBank/DDBJ databases">
        <title>Genome Sequence Resource for Two Populations of Ditylenchus destructor, the Migratory Endoparasitic Phytonematode.</title>
        <authorList>
            <person name="Zhang H."/>
            <person name="Lin R."/>
            <person name="Xie B."/>
        </authorList>
    </citation>
    <scope>NUCLEOTIDE SEQUENCE</scope>
    <source>
        <strain evidence="3">BazhouSP</strain>
    </source>
</reference>
<feature type="domain" description="NADAR" evidence="2">
    <location>
        <begin position="22"/>
        <end position="167"/>
    </location>
</feature>
<proteinExistence type="predicted"/>
<dbReference type="NCBIfam" id="TIGR02464">
    <property type="entry name" value="ribofla_fusion"/>
    <property type="match status" value="1"/>
</dbReference>
<dbReference type="InterPro" id="IPR037238">
    <property type="entry name" value="YbiA-like_sf"/>
</dbReference>
<name>A0AAD4N5X9_9BILA</name>
<gene>
    <name evidence="3" type="ORF">DdX_06646</name>
</gene>
<evidence type="ECO:0000313" key="4">
    <source>
        <dbReference type="Proteomes" id="UP001201812"/>
    </source>
</evidence>
<feature type="region of interest" description="Disordered" evidence="1">
    <location>
        <begin position="168"/>
        <end position="189"/>
    </location>
</feature>
<evidence type="ECO:0000259" key="2">
    <source>
        <dbReference type="Pfam" id="PF08719"/>
    </source>
</evidence>
<evidence type="ECO:0000313" key="3">
    <source>
        <dbReference type="EMBL" id="KAI1718226.1"/>
    </source>
</evidence>